<accession>A0A9P5PGY4</accession>
<comment type="caution">
    <text evidence="1">The sequence shown here is derived from an EMBL/GenBank/DDBJ whole genome shotgun (WGS) entry which is preliminary data.</text>
</comment>
<organism evidence="1 2">
    <name type="scientific">Rhodocollybia butyracea</name>
    <dbReference type="NCBI Taxonomy" id="206335"/>
    <lineage>
        <taxon>Eukaryota</taxon>
        <taxon>Fungi</taxon>
        <taxon>Dikarya</taxon>
        <taxon>Basidiomycota</taxon>
        <taxon>Agaricomycotina</taxon>
        <taxon>Agaricomycetes</taxon>
        <taxon>Agaricomycetidae</taxon>
        <taxon>Agaricales</taxon>
        <taxon>Marasmiineae</taxon>
        <taxon>Omphalotaceae</taxon>
        <taxon>Rhodocollybia</taxon>
    </lineage>
</organism>
<proteinExistence type="predicted"/>
<dbReference type="Proteomes" id="UP000772434">
    <property type="component" value="Unassembled WGS sequence"/>
</dbReference>
<dbReference type="AlphaFoldDB" id="A0A9P5PGY4"/>
<gene>
    <name evidence="1" type="ORF">BDP27DRAFT_1425102</name>
</gene>
<dbReference type="OrthoDB" id="3058939at2759"/>
<dbReference type="EMBL" id="JADNRY010000108">
    <property type="protein sequence ID" value="KAF9065166.1"/>
    <property type="molecule type" value="Genomic_DNA"/>
</dbReference>
<name>A0A9P5PGY4_9AGAR</name>
<reference evidence="1" key="1">
    <citation type="submission" date="2020-11" db="EMBL/GenBank/DDBJ databases">
        <authorList>
            <consortium name="DOE Joint Genome Institute"/>
            <person name="Ahrendt S."/>
            <person name="Riley R."/>
            <person name="Andreopoulos W."/>
            <person name="Labutti K."/>
            <person name="Pangilinan J."/>
            <person name="Ruiz-Duenas F.J."/>
            <person name="Barrasa J.M."/>
            <person name="Sanchez-Garcia M."/>
            <person name="Camarero S."/>
            <person name="Miyauchi S."/>
            <person name="Serrano A."/>
            <person name="Linde D."/>
            <person name="Babiker R."/>
            <person name="Drula E."/>
            <person name="Ayuso-Fernandez I."/>
            <person name="Pacheco R."/>
            <person name="Padilla G."/>
            <person name="Ferreira P."/>
            <person name="Barriuso J."/>
            <person name="Kellner H."/>
            <person name="Castanera R."/>
            <person name="Alfaro M."/>
            <person name="Ramirez L."/>
            <person name="Pisabarro A.G."/>
            <person name="Kuo A."/>
            <person name="Tritt A."/>
            <person name="Lipzen A."/>
            <person name="He G."/>
            <person name="Yan M."/>
            <person name="Ng V."/>
            <person name="Cullen D."/>
            <person name="Martin F."/>
            <person name="Rosso M.-N."/>
            <person name="Henrissat B."/>
            <person name="Hibbett D."/>
            <person name="Martinez A.T."/>
            <person name="Grigoriev I.V."/>
        </authorList>
    </citation>
    <scope>NUCLEOTIDE SEQUENCE</scope>
    <source>
        <strain evidence="1">AH 40177</strain>
    </source>
</reference>
<protein>
    <submittedName>
        <fullName evidence="1">Uncharacterized protein</fullName>
    </submittedName>
</protein>
<evidence type="ECO:0000313" key="2">
    <source>
        <dbReference type="Proteomes" id="UP000772434"/>
    </source>
</evidence>
<evidence type="ECO:0000313" key="1">
    <source>
        <dbReference type="EMBL" id="KAF9065166.1"/>
    </source>
</evidence>
<keyword evidence="2" id="KW-1185">Reference proteome</keyword>
<sequence length="114" mass="12960">MDVCIDLRKYSRESSGHLFVGPHLQFLSWLISQANRWRSLVLTGGSEDVFRRFNGIVTTSLNMRTIFFPFLEELTLSLNGVGNSTPPTRNYLRFLPASPYIGDIDSVVLWHDGP</sequence>